<dbReference type="AlphaFoldDB" id="A0AA35Z2N1"/>
<organism evidence="2 3">
    <name type="scientific">Lactuca saligna</name>
    <name type="common">Willowleaf lettuce</name>
    <dbReference type="NCBI Taxonomy" id="75948"/>
    <lineage>
        <taxon>Eukaryota</taxon>
        <taxon>Viridiplantae</taxon>
        <taxon>Streptophyta</taxon>
        <taxon>Embryophyta</taxon>
        <taxon>Tracheophyta</taxon>
        <taxon>Spermatophyta</taxon>
        <taxon>Magnoliopsida</taxon>
        <taxon>eudicotyledons</taxon>
        <taxon>Gunneridae</taxon>
        <taxon>Pentapetalae</taxon>
        <taxon>asterids</taxon>
        <taxon>campanulids</taxon>
        <taxon>Asterales</taxon>
        <taxon>Asteraceae</taxon>
        <taxon>Cichorioideae</taxon>
        <taxon>Cichorieae</taxon>
        <taxon>Lactucinae</taxon>
        <taxon>Lactuca</taxon>
    </lineage>
</organism>
<gene>
    <name evidence="2" type="ORF">LSALG_LOCUS24059</name>
</gene>
<evidence type="ECO:0000313" key="2">
    <source>
        <dbReference type="EMBL" id="CAI9284538.1"/>
    </source>
</evidence>
<feature type="region of interest" description="Disordered" evidence="1">
    <location>
        <begin position="1"/>
        <end position="33"/>
    </location>
</feature>
<reference evidence="2" key="1">
    <citation type="submission" date="2023-04" db="EMBL/GenBank/DDBJ databases">
        <authorList>
            <person name="Vijverberg K."/>
            <person name="Xiong W."/>
            <person name="Schranz E."/>
        </authorList>
    </citation>
    <scope>NUCLEOTIDE SEQUENCE</scope>
</reference>
<dbReference type="EMBL" id="OX465081">
    <property type="protein sequence ID" value="CAI9284538.1"/>
    <property type="molecule type" value="Genomic_DNA"/>
</dbReference>
<feature type="region of interest" description="Disordered" evidence="1">
    <location>
        <begin position="181"/>
        <end position="200"/>
    </location>
</feature>
<feature type="compositionally biased region" description="Basic and acidic residues" evidence="1">
    <location>
        <begin position="1"/>
        <end position="11"/>
    </location>
</feature>
<proteinExistence type="predicted"/>
<protein>
    <submittedName>
        <fullName evidence="2">Uncharacterized protein</fullName>
    </submittedName>
</protein>
<accession>A0AA35Z2N1</accession>
<evidence type="ECO:0000256" key="1">
    <source>
        <dbReference type="SAM" id="MobiDB-lite"/>
    </source>
</evidence>
<name>A0AA35Z2N1_LACSI</name>
<evidence type="ECO:0000313" key="3">
    <source>
        <dbReference type="Proteomes" id="UP001177003"/>
    </source>
</evidence>
<dbReference type="Proteomes" id="UP001177003">
    <property type="component" value="Chromosome 5"/>
</dbReference>
<keyword evidence="3" id="KW-1185">Reference proteome</keyword>
<sequence length="200" mass="22587">MSGNGRKDRGHTNNSFSGSVKHGGSHNSTEEPRYNMPIVTEVVGFNSHDAEATFQSPQTPYTPLASNMPLTQHGSASRVFQYCRFGDQNIHNMCIHIFWENLDHSWAQFNDIPNKALTQMFSLFRTKYMWHSQENENIFDAFKCVLKGRYRDRMQGGISAGVGQQICEDPANDKDDVDVWEESHLRRKGKNKGATSGIGA</sequence>